<evidence type="ECO:0000256" key="4">
    <source>
        <dbReference type="SAM" id="MobiDB-lite"/>
    </source>
</evidence>
<feature type="region of interest" description="Disordered" evidence="4">
    <location>
        <begin position="1"/>
        <end position="31"/>
    </location>
</feature>
<keyword evidence="5" id="KW-0969">Cilium</keyword>
<keyword evidence="2 3" id="KW-1005">Bacterial flagellum biogenesis</keyword>
<sequence>MGNPLNSATVPTSYTGARATDRGTSIVKPGSDMDKNSFLKILSAELSNQDPTQNQDSTQYISQMAQFTSMEQMANLNTTMSNFASNSLTGKGVTLKELDDKGNPITGVVQAVTNQNGKTTLSVQINENGQNVYKDFDMSDVVTVLEVPDYSLPALSSLNGNMSLLMATSFIDKKVQLSDKDSSGNYITGVVVGVTKDNGVVNIRMKNDSTGEIITVGVDKITKVDKQSESGTTA</sequence>
<organism evidence="5 6">
    <name type="scientific">Clostridium paridis</name>
    <dbReference type="NCBI Taxonomy" id="2803863"/>
    <lineage>
        <taxon>Bacteria</taxon>
        <taxon>Bacillati</taxon>
        <taxon>Bacillota</taxon>
        <taxon>Clostridia</taxon>
        <taxon>Eubacteriales</taxon>
        <taxon>Clostridiaceae</taxon>
        <taxon>Clostridium</taxon>
    </lineage>
</organism>
<evidence type="ECO:0000313" key="6">
    <source>
        <dbReference type="Proteomes" id="UP000623681"/>
    </source>
</evidence>
<feature type="compositionally biased region" description="Polar residues" evidence="4">
    <location>
        <begin position="1"/>
        <end position="15"/>
    </location>
</feature>
<comment type="similarity">
    <text evidence="1 3">Belongs to the FlgD family.</text>
</comment>
<dbReference type="Pfam" id="PF03963">
    <property type="entry name" value="FlgD"/>
    <property type="match status" value="1"/>
</dbReference>
<evidence type="ECO:0000256" key="1">
    <source>
        <dbReference type="ARBA" id="ARBA00010577"/>
    </source>
</evidence>
<dbReference type="AlphaFoldDB" id="A0A937FIT1"/>
<evidence type="ECO:0000256" key="2">
    <source>
        <dbReference type="ARBA" id="ARBA00022795"/>
    </source>
</evidence>
<dbReference type="GO" id="GO:0044781">
    <property type="term" value="P:bacterial-type flagellum organization"/>
    <property type="evidence" value="ECO:0007669"/>
    <property type="project" value="UniProtKB-UniRule"/>
</dbReference>
<comment type="caution">
    <text evidence="5">The sequence shown here is derived from an EMBL/GenBank/DDBJ whole genome shotgun (WGS) entry which is preliminary data.</text>
</comment>
<dbReference type="RefSeq" id="WP_202768313.1">
    <property type="nucleotide sequence ID" value="NZ_JAESWA010000023.1"/>
</dbReference>
<dbReference type="EMBL" id="JAESWA010000023">
    <property type="protein sequence ID" value="MBL4932932.1"/>
    <property type="molecule type" value="Genomic_DNA"/>
</dbReference>
<keyword evidence="6" id="KW-1185">Reference proteome</keyword>
<dbReference type="InterPro" id="IPR005648">
    <property type="entry name" value="FlgD"/>
</dbReference>
<evidence type="ECO:0000256" key="3">
    <source>
        <dbReference type="RuleBase" id="RU362076"/>
    </source>
</evidence>
<dbReference type="Proteomes" id="UP000623681">
    <property type="component" value="Unassembled WGS sequence"/>
</dbReference>
<keyword evidence="5" id="KW-0966">Cell projection</keyword>
<gene>
    <name evidence="5" type="ORF">JK634_14050</name>
</gene>
<name>A0A937FIT1_9CLOT</name>
<accession>A0A937FIT1</accession>
<proteinExistence type="inferred from homology"/>
<reference evidence="5" key="1">
    <citation type="submission" date="2021-01" db="EMBL/GenBank/DDBJ databases">
        <title>Genome public.</title>
        <authorList>
            <person name="Liu C."/>
            <person name="Sun Q."/>
        </authorList>
    </citation>
    <scope>NUCLEOTIDE SEQUENCE</scope>
    <source>
        <strain evidence="5">YIM B02565</strain>
    </source>
</reference>
<comment type="function">
    <text evidence="3">Required for flagellar hook formation. May act as a scaffolding protein.</text>
</comment>
<protein>
    <recommendedName>
        <fullName evidence="3">Basal-body rod modification protein FlgD</fullName>
    </recommendedName>
</protein>
<evidence type="ECO:0000313" key="5">
    <source>
        <dbReference type="EMBL" id="MBL4932932.1"/>
    </source>
</evidence>
<keyword evidence="5" id="KW-0282">Flagellum</keyword>